<evidence type="ECO:0000313" key="13">
    <source>
        <dbReference type="Proteomes" id="UP000016935"/>
    </source>
</evidence>
<feature type="repeat" description="Solcar" evidence="9">
    <location>
        <begin position="4"/>
        <end position="87"/>
    </location>
</feature>
<dbReference type="RefSeq" id="XP_008030525.1">
    <property type="nucleotide sequence ID" value="XM_008032334.1"/>
</dbReference>
<keyword evidence="7" id="KW-1133">Transmembrane helix</keyword>
<sequence length="350" mass="36521">MSGNTNSDILIAGAIAAFTVDLLVYPLDTLKTRLQSPDYARVYTHAATGKPNSALFRGVYQGLGSVIVATLPASGAFFTTYEHSKAILTRLSTTTCSNGTSTTVVPTPLVHAAASSLAELVSCALLTPAEVIKQNAQMVSSSTSPNATLSTLSRFRSQPLALWRGYTALAGRNLPFTGLQFPLFERLKQGIKRYRDERGLTRGTVVESGLVTAGSAGSAGAVAAVLTTPVDVVKTRIMLAAAGEASSSSSSSSSPSSSSGSSSTASKQGPKSGLVNAVGNSAARRSGRKSSWEVGQEIVAEKGFKGLWRGGALRGIWTFIGAGLYLGAYETGRVYLARRRGETVNEDELL</sequence>
<reference evidence="12 13" key="2">
    <citation type="journal article" date="2013" name="PLoS Genet.">
        <title>Comparative genome structure, secondary metabolite, and effector coding capacity across Cochliobolus pathogens.</title>
        <authorList>
            <person name="Condon B.J."/>
            <person name="Leng Y."/>
            <person name="Wu D."/>
            <person name="Bushley K.E."/>
            <person name="Ohm R.A."/>
            <person name="Otillar R."/>
            <person name="Martin J."/>
            <person name="Schackwitz W."/>
            <person name="Grimwood J."/>
            <person name="MohdZainudin N."/>
            <person name="Xue C."/>
            <person name="Wang R."/>
            <person name="Manning V.A."/>
            <person name="Dhillon B."/>
            <person name="Tu Z.J."/>
            <person name="Steffenson B.J."/>
            <person name="Salamov A."/>
            <person name="Sun H."/>
            <person name="Lowry S."/>
            <person name="LaButti K."/>
            <person name="Han J."/>
            <person name="Copeland A."/>
            <person name="Lindquist E."/>
            <person name="Barry K."/>
            <person name="Schmutz J."/>
            <person name="Baker S.E."/>
            <person name="Ciuffetti L.M."/>
            <person name="Grigoriev I.V."/>
            <person name="Zhong S."/>
            <person name="Turgeon B.G."/>
        </authorList>
    </citation>
    <scope>NUCLEOTIDE SEQUENCE [LARGE SCALE GENOMIC DNA]</scope>
    <source>
        <strain evidence="13">28A</strain>
    </source>
</reference>
<evidence type="ECO:0000256" key="1">
    <source>
        <dbReference type="ARBA" id="ARBA00004141"/>
    </source>
</evidence>
<evidence type="ECO:0000256" key="8">
    <source>
        <dbReference type="ARBA" id="ARBA00023136"/>
    </source>
</evidence>
<feature type="region of interest" description="Disordered" evidence="11">
    <location>
        <begin position="244"/>
        <end position="288"/>
    </location>
</feature>
<evidence type="ECO:0000256" key="6">
    <source>
        <dbReference type="ARBA" id="ARBA00022792"/>
    </source>
</evidence>
<dbReference type="GeneID" id="19401845"/>
<dbReference type="HOGENOM" id="CLU_015166_3_0_1"/>
<keyword evidence="6" id="KW-0999">Mitochondrion inner membrane</keyword>
<evidence type="ECO:0000256" key="10">
    <source>
        <dbReference type="RuleBase" id="RU000488"/>
    </source>
</evidence>
<dbReference type="Proteomes" id="UP000016935">
    <property type="component" value="Unassembled WGS sequence"/>
</dbReference>
<proteinExistence type="inferred from homology"/>
<feature type="repeat" description="Solcar" evidence="9">
    <location>
        <begin position="207"/>
        <end position="335"/>
    </location>
</feature>
<evidence type="ECO:0008006" key="14">
    <source>
        <dbReference type="Google" id="ProtNLM"/>
    </source>
</evidence>
<dbReference type="OrthoDB" id="250329at2759"/>
<reference evidence="12 13" key="1">
    <citation type="journal article" date="2012" name="PLoS Pathog.">
        <title>Diverse lifestyles and strategies of plant pathogenesis encoded in the genomes of eighteen Dothideomycetes fungi.</title>
        <authorList>
            <person name="Ohm R.A."/>
            <person name="Feau N."/>
            <person name="Henrissat B."/>
            <person name="Schoch C.L."/>
            <person name="Horwitz B.A."/>
            <person name="Barry K.W."/>
            <person name="Condon B.J."/>
            <person name="Copeland A.C."/>
            <person name="Dhillon B."/>
            <person name="Glaser F."/>
            <person name="Hesse C.N."/>
            <person name="Kosti I."/>
            <person name="LaButti K."/>
            <person name="Lindquist E.A."/>
            <person name="Lucas S."/>
            <person name="Salamov A.A."/>
            <person name="Bradshaw R.E."/>
            <person name="Ciuffetti L."/>
            <person name="Hamelin R.C."/>
            <person name="Kema G.H.J."/>
            <person name="Lawrence C."/>
            <person name="Scott J.A."/>
            <person name="Spatafora J.W."/>
            <person name="Turgeon B.G."/>
            <person name="de Wit P.J.G.M."/>
            <person name="Zhong S."/>
            <person name="Goodwin S.B."/>
            <person name="Grigoriev I.V."/>
        </authorList>
    </citation>
    <scope>NUCLEOTIDE SEQUENCE [LARGE SCALE GENOMIC DNA]</scope>
    <source>
        <strain evidence="13">28A</strain>
    </source>
</reference>
<dbReference type="EMBL" id="KB908855">
    <property type="protein sequence ID" value="EOA82269.1"/>
    <property type="molecule type" value="Genomic_DNA"/>
</dbReference>
<feature type="compositionally biased region" description="Low complexity" evidence="11">
    <location>
        <begin position="246"/>
        <end position="263"/>
    </location>
</feature>
<protein>
    <recommendedName>
        <fullName evidence="14">Mitochondrial carrier protein</fullName>
    </recommendedName>
</protein>
<comment type="similarity">
    <text evidence="2 10">Belongs to the mitochondrial carrier (TC 2.A.29) family.</text>
</comment>
<evidence type="ECO:0000313" key="12">
    <source>
        <dbReference type="EMBL" id="EOA82269.1"/>
    </source>
</evidence>
<keyword evidence="4 9" id="KW-0812">Transmembrane</keyword>
<dbReference type="eggNOG" id="KOG0768">
    <property type="taxonomic scope" value="Eukaryota"/>
</dbReference>
<feature type="repeat" description="Solcar" evidence="9">
    <location>
        <begin position="106"/>
        <end position="190"/>
    </location>
</feature>
<dbReference type="Gene3D" id="1.50.40.10">
    <property type="entry name" value="Mitochondrial carrier domain"/>
    <property type="match status" value="2"/>
</dbReference>
<comment type="subcellular location">
    <subcellularLocation>
        <location evidence="1">Membrane</location>
        <topology evidence="1">Multi-pass membrane protein</topology>
    </subcellularLocation>
</comment>
<dbReference type="SUPFAM" id="SSF103506">
    <property type="entry name" value="Mitochondrial carrier"/>
    <property type="match status" value="1"/>
</dbReference>
<evidence type="ECO:0000256" key="5">
    <source>
        <dbReference type="ARBA" id="ARBA00022737"/>
    </source>
</evidence>
<dbReference type="PANTHER" id="PTHR45667">
    <property type="entry name" value="S-ADENOSYLMETHIONINE MITOCHONDRIAL CARRIER PROTEIN"/>
    <property type="match status" value="1"/>
</dbReference>
<keyword evidence="3 10" id="KW-0813">Transport</keyword>
<evidence type="ECO:0000256" key="7">
    <source>
        <dbReference type="ARBA" id="ARBA00022989"/>
    </source>
</evidence>
<evidence type="ECO:0000256" key="4">
    <source>
        <dbReference type="ARBA" id="ARBA00022692"/>
    </source>
</evidence>
<evidence type="ECO:0000256" key="3">
    <source>
        <dbReference type="ARBA" id="ARBA00022448"/>
    </source>
</evidence>
<dbReference type="GO" id="GO:0016020">
    <property type="term" value="C:membrane"/>
    <property type="evidence" value="ECO:0007669"/>
    <property type="project" value="UniProtKB-SubCell"/>
</dbReference>
<evidence type="ECO:0000256" key="9">
    <source>
        <dbReference type="PROSITE-ProRule" id="PRU00282"/>
    </source>
</evidence>
<dbReference type="InterPro" id="IPR018108">
    <property type="entry name" value="MCP_transmembrane"/>
</dbReference>
<dbReference type="AlphaFoldDB" id="R0JXQ4"/>
<name>R0JXQ4_EXST2</name>
<organism evidence="12 13">
    <name type="scientific">Exserohilum turcicum (strain 28A)</name>
    <name type="common">Northern leaf blight fungus</name>
    <name type="synonym">Setosphaeria turcica</name>
    <dbReference type="NCBI Taxonomy" id="671987"/>
    <lineage>
        <taxon>Eukaryota</taxon>
        <taxon>Fungi</taxon>
        <taxon>Dikarya</taxon>
        <taxon>Ascomycota</taxon>
        <taxon>Pezizomycotina</taxon>
        <taxon>Dothideomycetes</taxon>
        <taxon>Pleosporomycetidae</taxon>
        <taxon>Pleosporales</taxon>
        <taxon>Pleosporineae</taxon>
        <taxon>Pleosporaceae</taxon>
        <taxon>Exserohilum</taxon>
    </lineage>
</organism>
<dbReference type="InterPro" id="IPR023395">
    <property type="entry name" value="MCP_dom_sf"/>
</dbReference>
<accession>R0JXQ4</accession>
<evidence type="ECO:0000256" key="2">
    <source>
        <dbReference type="ARBA" id="ARBA00006375"/>
    </source>
</evidence>
<gene>
    <name evidence="12" type="ORF">SETTUDRAFT_181443</name>
</gene>
<keyword evidence="8 9" id="KW-0472">Membrane</keyword>
<keyword evidence="6" id="KW-0496">Mitochondrion</keyword>
<keyword evidence="5" id="KW-0677">Repeat</keyword>
<dbReference type="PROSITE" id="PS50920">
    <property type="entry name" value="SOLCAR"/>
    <property type="match status" value="3"/>
</dbReference>
<evidence type="ECO:0000256" key="11">
    <source>
        <dbReference type="SAM" id="MobiDB-lite"/>
    </source>
</evidence>
<keyword evidence="13" id="KW-1185">Reference proteome</keyword>
<dbReference type="Pfam" id="PF00153">
    <property type="entry name" value="Mito_carr"/>
    <property type="match status" value="3"/>
</dbReference>